<evidence type="ECO:0000259" key="1">
    <source>
        <dbReference type="Pfam" id="PF11695"/>
    </source>
</evidence>
<keyword evidence="3" id="KW-1185">Reference proteome</keyword>
<gene>
    <name evidence="2" type="ORF">Mco01_25140</name>
</gene>
<organism evidence="2 3">
    <name type="scientific">Microbispora corallina</name>
    <dbReference type="NCBI Taxonomy" id="83302"/>
    <lineage>
        <taxon>Bacteria</taxon>
        <taxon>Bacillati</taxon>
        <taxon>Actinomycetota</taxon>
        <taxon>Actinomycetes</taxon>
        <taxon>Streptosporangiales</taxon>
        <taxon>Streptosporangiaceae</taxon>
        <taxon>Microbispora</taxon>
    </lineage>
</organism>
<dbReference type="InterPro" id="IPR011008">
    <property type="entry name" value="Dimeric_a/b-barrel"/>
</dbReference>
<dbReference type="InterPro" id="IPR021708">
    <property type="entry name" value="DUF3291"/>
</dbReference>
<accession>A0ABQ4FXG6</accession>
<sequence length="168" mass="18879">MAEGASPQLAQINVARPLHPAHDPRLDEFTGAIARITALAKRSPGFVWQYETADGHFPTSDLLGDPPVIFNLSVWATYQDLHDFTYRSRHGHYLRRRAQWFAPLAPPATALWWVPEGRRPTVEEAVARLGHLRRHGPTPHAFTVRRRYTADGRPDVPQEIGRAGAPGR</sequence>
<dbReference type="RefSeq" id="WP_204057043.1">
    <property type="nucleotide sequence ID" value="NZ_BAAAGP010000004.1"/>
</dbReference>
<dbReference type="EMBL" id="BOOC01000009">
    <property type="protein sequence ID" value="GIH39514.1"/>
    <property type="molecule type" value="Genomic_DNA"/>
</dbReference>
<dbReference type="Proteomes" id="UP000603904">
    <property type="component" value="Unassembled WGS sequence"/>
</dbReference>
<protein>
    <recommendedName>
        <fullName evidence="1">DUF3291 domain-containing protein</fullName>
    </recommendedName>
</protein>
<dbReference type="Pfam" id="PF11695">
    <property type="entry name" value="DUF3291"/>
    <property type="match status" value="1"/>
</dbReference>
<proteinExistence type="predicted"/>
<evidence type="ECO:0000313" key="3">
    <source>
        <dbReference type="Proteomes" id="UP000603904"/>
    </source>
</evidence>
<comment type="caution">
    <text evidence="2">The sequence shown here is derived from an EMBL/GenBank/DDBJ whole genome shotgun (WGS) entry which is preliminary data.</text>
</comment>
<dbReference type="SUPFAM" id="SSF54909">
    <property type="entry name" value="Dimeric alpha+beta barrel"/>
    <property type="match status" value="1"/>
</dbReference>
<reference evidence="2 3" key="1">
    <citation type="submission" date="2021-01" db="EMBL/GenBank/DDBJ databases">
        <title>Whole genome shotgun sequence of Microbispora corallina NBRC 16416.</title>
        <authorList>
            <person name="Komaki H."/>
            <person name="Tamura T."/>
        </authorList>
    </citation>
    <scope>NUCLEOTIDE SEQUENCE [LARGE SCALE GENOMIC DNA]</scope>
    <source>
        <strain evidence="2 3">NBRC 16416</strain>
    </source>
</reference>
<name>A0ABQ4FXG6_9ACTN</name>
<feature type="domain" description="DUF3291" evidence="1">
    <location>
        <begin position="9"/>
        <end position="146"/>
    </location>
</feature>
<evidence type="ECO:0000313" key="2">
    <source>
        <dbReference type="EMBL" id="GIH39514.1"/>
    </source>
</evidence>